<keyword evidence="4" id="KW-0347">Helicase</keyword>
<organism evidence="4">
    <name type="scientific">uncultured marine group II/III euryarchaeote KM3_192_B10</name>
    <dbReference type="NCBI Taxonomy" id="1457963"/>
    <lineage>
        <taxon>Archaea</taxon>
        <taxon>Methanobacteriati</taxon>
        <taxon>Methanobacteriota</taxon>
        <taxon>environmental samples</taxon>
    </lineage>
</organism>
<protein>
    <submittedName>
        <fullName evidence="4">Helicase</fullName>
    </submittedName>
</protein>
<dbReference type="InterPro" id="IPR001650">
    <property type="entry name" value="Helicase_C-like"/>
</dbReference>
<evidence type="ECO:0000259" key="3">
    <source>
        <dbReference type="PROSITE" id="PS51194"/>
    </source>
</evidence>
<dbReference type="PANTHER" id="PTHR45766:SF6">
    <property type="entry name" value="SWI_SNF-RELATED MATRIX-ASSOCIATED ACTIN-DEPENDENT REGULATOR OF CHROMATIN SUBFAMILY A-LIKE PROTEIN 1"/>
    <property type="match status" value="1"/>
</dbReference>
<name>A0A075GR73_9EURY</name>
<dbReference type="AlphaFoldDB" id="A0A075GR73"/>
<dbReference type="InterPro" id="IPR014001">
    <property type="entry name" value="Helicase_ATP-bd"/>
</dbReference>
<dbReference type="CDD" id="cd18793">
    <property type="entry name" value="SF2_C_SNF"/>
    <property type="match status" value="1"/>
</dbReference>
<dbReference type="GO" id="GO:0005524">
    <property type="term" value="F:ATP binding"/>
    <property type="evidence" value="ECO:0007669"/>
    <property type="project" value="InterPro"/>
</dbReference>
<dbReference type="Gene3D" id="3.40.50.300">
    <property type="entry name" value="P-loop containing nucleotide triphosphate hydrolases"/>
    <property type="match status" value="1"/>
</dbReference>
<dbReference type="Gene3D" id="3.40.50.10810">
    <property type="entry name" value="Tandem AAA-ATPase domain"/>
    <property type="match status" value="1"/>
</dbReference>
<feature type="domain" description="Helicase ATP-binding" evidence="2">
    <location>
        <begin position="58"/>
        <end position="226"/>
    </location>
</feature>
<evidence type="ECO:0000256" key="1">
    <source>
        <dbReference type="ARBA" id="ARBA00022801"/>
    </source>
</evidence>
<evidence type="ECO:0000259" key="2">
    <source>
        <dbReference type="PROSITE" id="PS51192"/>
    </source>
</evidence>
<dbReference type="InterPro" id="IPR049730">
    <property type="entry name" value="SNF2/RAD54-like_C"/>
</dbReference>
<dbReference type="EMBL" id="KF900769">
    <property type="protein sequence ID" value="AIF06436.1"/>
    <property type="molecule type" value="Genomic_DNA"/>
</dbReference>
<dbReference type="PROSITE" id="PS51192">
    <property type="entry name" value="HELICASE_ATP_BIND_1"/>
    <property type="match status" value="1"/>
</dbReference>
<dbReference type="SUPFAM" id="SSF52540">
    <property type="entry name" value="P-loop containing nucleoside triphosphate hydrolases"/>
    <property type="match status" value="2"/>
</dbReference>
<dbReference type="InterPro" id="IPR038718">
    <property type="entry name" value="SNF2-like_sf"/>
</dbReference>
<dbReference type="GO" id="GO:0140097">
    <property type="term" value="F:catalytic activity, acting on DNA"/>
    <property type="evidence" value="ECO:0007669"/>
    <property type="project" value="UniProtKB-ARBA"/>
</dbReference>
<dbReference type="InterPro" id="IPR027417">
    <property type="entry name" value="P-loop_NTPase"/>
</dbReference>
<reference evidence="4" key="1">
    <citation type="journal article" date="2014" name="Genome Biol. Evol.">
        <title>Pangenome evidence for extensive interdomain horizontal transfer affecting lineage core and shell genes in uncultured planktonic thaumarchaeota and euryarchaeota.</title>
        <authorList>
            <person name="Deschamps P."/>
            <person name="Zivanovic Y."/>
            <person name="Moreira D."/>
            <person name="Rodriguez-Valera F."/>
            <person name="Lopez-Garcia P."/>
        </authorList>
    </citation>
    <scope>NUCLEOTIDE SEQUENCE</scope>
</reference>
<evidence type="ECO:0000313" key="4">
    <source>
        <dbReference type="EMBL" id="AIF06436.1"/>
    </source>
</evidence>
<dbReference type="InterPro" id="IPR000330">
    <property type="entry name" value="SNF2_N"/>
</dbReference>
<feature type="domain" description="Helicase C-terminal" evidence="3">
    <location>
        <begin position="434"/>
        <end position="610"/>
    </location>
</feature>
<dbReference type="Pfam" id="PF00271">
    <property type="entry name" value="Helicase_C"/>
    <property type="match status" value="1"/>
</dbReference>
<dbReference type="PROSITE" id="PS51194">
    <property type="entry name" value="HELICASE_CTER"/>
    <property type="match status" value="1"/>
</dbReference>
<keyword evidence="4" id="KW-0547">Nucleotide-binding</keyword>
<dbReference type="GO" id="GO:0004386">
    <property type="term" value="F:helicase activity"/>
    <property type="evidence" value="ECO:0007669"/>
    <property type="project" value="UniProtKB-KW"/>
</dbReference>
<dbReference type="PANTHER" id="PTHR45766">
    <property type="entry name" value="DNA ANNEALING HELICASE AND ENDONUCLEASE ZRANB3 FAMILY MEMBER"/>
    <property type="match status" value="1"/>
</dbReference>
<dbReference type="Pfam" id="PF00176">
    <property type="entry name" value="SNF2-rel_dom"/>
    <property type="match status" value="1"/>
</dbReference>
<dbReference type="GO" id="GO:0016787">
    <property type="term" value="F:hydrolase activity"/>
    <property type="evidence" value="ECO:0007669"/>
    <property type="project" value="UniProtKB-KW"/>
</dbReference>
<dbReference type="SMART" id="SM00487">
    <property type="entry name" value="DEXDc"/>
    <property type="match status" value="1"/>
</dbReference>
<keyword evidence="1" id="KW-0378">Hydrolase</keyword>
<dbReference type="SMART" id="SM00490">
    <property type="entry name" value="HELICc"/>
    <property type="match status" value="1"/>
</dbReference>
<proteinExistence type="predicted"/>
<sequence>MSDLGSRNEGASGATLGVHEWNLIRADLDIRFPPSDLCPLLNFGRWLDQPHQHLPAARLASSNWDGLLIADEVGLGKTVSALHVLRRLHAMGETGGILIICPGGLRLKWLQEMFHRCDLDGFEANTGKKLHHALDRIRDGESLVVVTSHGIFRQSKLLRELMEEGVPDLLLTIVDESHHCRNPRSRLHDAIQILSLHSRQTLFLTATPVNLSNEELWVQLSLLAPDRWPDFISFQATMRPMQMLNTALDATAQTIPDLEGALGALQILNMTPGFTNDPRLTQAIEICSDPLGWRDESLQTNRLEVADLIRQLRPLNELIVRTRRRDLDLHLATREAITLDVELSAAEWRLYEAARRWTWRLMQLRNPDSDRFDWALVVPERMASSCLQAFATHVQTQLRQTARAAFDFGTEGQDEVDDGTIREAEHRLLSRFGDLDELIDAAEELGDEDSKFEAMKLWMLNSLEEDRVGGILLFSHFRGTLAYLHRRLTEEGVNCKVLSGQTPMLQREVLRNQFANGEIDVLLSSEVGSEGLDQQHCHRLVNYDLPWNPMRIEQRIGRLDRFGQEADVITILNLAVEGTIDAAILGRLFHRIRLFEDSIGMLDPLLGKAMRLVAQTELNNPRAKRLGHSGYSLVNADEVANVDGGLDTLLEKRERWLTERATEEREWLGNDPGIRKLREDAINMELGIDPVQLIAWVKARLKQRDRNSSVYKVDGYWHLKLSQYSVDELALRCDDKSRSDWLTSGWQKHIEMLAGSAGPHIIGVAIDRDEAKDRTDLVQLAPWHPIIQWLREPIGGEPNPDATISGWKVAGIAPVTQLKAMRPKNWDEEGCMLICLDWIVAGLSNHAVRRWLVLDKHGMPIPNQPLYPWKSFEEIERVMFEENDEEIIEGALDRIHGWLLEDERARLAPLLDELRHNVQRSWMERIEREREQIRAAVYRQQQGGAAVDDRWRRMKNGLITRLTRELDERILHLEKIREGVQAELSARIIIQLEDYSSPSEPSGS</sequence>
<accession>A0A075GR73</accession>
<keyword evidence="4" id="KW-0067">ATP-binding</keyword>